<proteinExistence type="predicted"/>
<dbReference type="Proteomes" id="UP000681967">
    <property type="component" value="Unassembled WGS sequence"/>
</dbReference>
<protein>
    <submittedName>
        <fullName evidence="1">Uncharacterized protein</fullName>
    </submittedName>
</protein>
<dbReference type="EMBL" id="CAJOBH010052467">
    <property type="protein sequence ID" value="CAF4385703.1"/>
    <property type="molecule type" value="Genomic_DNA"/>
</dbReference>
<sequence length="64" mass="7237">MIQEVASSVIIESLSAEWWTSKLSQTVINDLLENLIPLVVLACEKVMNEADERHLIETTTPDRL</sequence>
<reference evidence="1" key="1">
    <citation type="submission" date="2021-02" db="EMBL/GenBank/DDBJ databases">
        <authorList>
            <person name="Nowell W R."/>
        </authorList>
    </citation>
    <scope>NUCLEOTIDE SEQUENCE</scope>
</reference>
<dbReference type="EMBL" id="CAJOBJ010085590">
    <property type="protein sequence ID" value="CAF4519196.1"/>
    <property type="molecule type" value="Genomic_DNA"/>
</dbReference>
<comment type="caution">
    <text evidence="1">The sequence shown here is derived from an EMBL/GenBank/DDBJ whole genome shotgun (WGS) entry which is preliminary data.</text>
</comment>
<dbReference type="Proteomes" id="UP000681720">
    <property type="component" value="Unassembled WGS sequence"/>
</dbReference>
<organism evidence="1 3">
    <name type="scientific">Rotaria magnacalcarata</name>
    <dbReference type="NCBI Taxonomy" id="392030"/>
    <lineage>
        <taxon>Eukaryota</taxon>
        <taxon>Metazoa</taxon>
        <taxon>Spiralia</taxon>
        <taxon>Gnathifera</taxon>
        <taxon>Rotifera</taxon>
        <taxon>Eurotatoria</taxon>
        <taxon>Bdelloidea</taxon>
        <taxon>Philodinida</taxon>
        <taxon>Philodinidae</taxon>
        <taxon>Rotaria</taxon>
    </lineage>
</organism>
<evidence type="ECO:0000313" key="1">
    <source>
        <dbReference type="EMBL" id="CAF4385703.1"/>
    </source>
</evidence>
<name>A0A8S2V8I2_9BILA</name>
<feature type="non-terminal residue" evidence="1">
    <location>
        <position position="64"/>
    </location>
</feature>
<gene>
    <name evidence="1" type="ORF">BYL167_LOCUS30928</name>
    <name evidence="2" type="ORF">GIL414_LOCUS35536</name>
</gene>
<evidence type="ECO:0000313" key="2">
    <source>
        <dbReference type="EMBL" id="CAF4519196.1"/>
    </source>
</evidence>
<evidence type="ECO:0000313" key="3">
    <source>
        <dbReference type="Proteomes" id="UP000681967"/>
    </source>
</evidence>
<accession>A0A8S2V8I2</accession>
<dbReference type="AlphaFoldDB" id="A0A8S2V8I2"/>